<proteinExistence type="predicted"/>
<evidence type="ECO:0000313" key="2">
    <source>
        <dbReference type="Proteomes" id="UP000238701"/>
    </source>
</evidence>
<dbReference type="EMBL" id="OMOD01000188">
    <property type="protein sequence ID" value="SPF48969.1"/>
    <property type="molecule type" value="Genomic_DNA"/>
</dbReference>
<name>A0A2U3LB66_9BACT</name>
<gene>
    <name evidence="1" type="ORF">SBA1_90103</name>
</gene>
<dbReference type="Proteomes" id="UP000238701">
    <property type="component" value="Unassembled WGS sequence"/>
</dbReference>
<protein>
    <submittedName>
        <fullName evidence="1">Uncharacterized protein</fullName>
    </submittedName>
</protein>
<evidence type="ECO:0000313" key="1">
    <source>
        <dbReference type="EMBL" id="SPF48969.1"/>
    </source>
</evidence>
<sequence>MAIKKLGKVPDTRQSVVMRSDPRRIDPRKLKLGKLAARHDPRTLLLASYITAALPTPPGSFDLTAKVGSSWGMMDNDQIGDCTCAAAGHLLMEWTANAGKKMFTPSDKQIVAAYSAITGYNPVNRRQRQRRQ</sequence>
<dbReference type="OrthoDB" id="4547474at2"/>
<reference evidence="2" key="1">
    <citation type="submission" date="2018-02" db="EMBL/GenBank/DDBJ databases">
        <authorList>
            <person name="Hausmann B."/>
        </authorList>
    </citation>
    <scope>NUCLEOTIDE SEQUENCE [LARGE SCALE GENOMIC DNA]</scope>
    <source>
        <strain evidence="2">Peat soil MAG SbA1</strain>
    </source>
</reference>
<dbReference type="AlphaFoldDB" id="A0A2U3LB66"/>
<accession>A0A2U3LB66</accession>
<organism evidence="1 2">
    <name type="scientific">Candidatus Sulfotelmatobacter kueseliae</name>
    <dbReference type="NCBI Taxonomy" id="2042962"/>
    <lineage>
        <taxon>Bacteria</taxon>
        <taxon>Pseudomonadati</taxon>
        <taxon>Acidobacteriota</taxon>
        <taxon>Terriglobia</taxon>
        <taxon>Terriglobales</taxon>
        <taxon>Candidatus Korobacteraceae</taxon>
        <taxon>Candidatus Sulfotelmatobacter</taxon>
    </lineage>
</organism>